<keyword evidence="1" id="KW-1133">Transmembrane helix</keyword>
<protein>
    <submittedName>
        <fullName evidence="3">Acyltransferase family protein</fullName>
    </submittedName>
</protein>
<dbReference type="RefSeq" id="WP_060451169.1">
    <property type="nucleotide sequence ID" value="NZ_BAABYJ010000001.1"/>
</dbReference>
<dbReference type="EMBL" id="JAQNWR010000020">
    <property type="protein sequence ID" value="MDC2410622.1"/>
    <property type="molecule type" value="Genomic_DNA"/>
</dbReference>
<feature type="transmembrane region" description="Helical" evidence="1">
    <location>
        <begin position="235"/>
        <end position="252"/>
    </location>
</feature>
<comment type="caution">
    <text evidence="3">The sequence shown here is derived from an EMBL/GenBank/DDBJ whole genome shotgun (WGS) entry which is preliminary data.</text>
</comment>
<feature type="transmembrane region" description="Helical" evidence="1">
    <location>
        <begin position="259"/>
        <end position="280"/>
    </location>
</feature>
<keyword evidence="1" id="KW-0812">Transmembrane</keyword>
<feature type="transmembrane region" description="Helical" evidence="1">
    <location>
        <begin position="292"/>
        <end position="310"/>
    </location>
</feature>
<evidence type="ECO:0000313" key="3">
    <source>
        <dbReference type="EMBL" id="MDC2410622.1"/>
    </source>
</evidence>
<feature type="transmembrane region" description="Helical" evidence="1">
    <location>
        <begin position="51"/>
        <end position="75"/>
    </location>
</feature>
<name>A0AAP3WN08_BACOV</name>
<feature type="transmembrane region" description="Helical" evidence="1">
    <location>
        <begin position="147"/>
        <end position="164"/>
    </location>
</feature>
<dbReference type="InterPro" id="IPR002656">
    <property type="entry name" value="Acyl_transf_3_dom"/>
</dbReference>
<evidence type="ECO:0000256" key="1">
    <source>
        <dbReference type="SAM" id="Phobius"/>
    </source>
</evidence>
<keyword evidence="3" id="KW-0012">Acyltransferase</keyword>
<accession>A0AAP3WN08</accession>
<keyword evidence="3" id="KW-0808">Transferase</keyword>
<reference evidence="3" key="1">
    <citation type="submission" date="2022-10" db="EMBL/GenBank/DDBJ databases">
        <title>Human gut microbiome strain richness.</title>
        <authorList>
            <person name="Chen-Liaw A."/>
        </authorList>
    </citation>
    <scope>NUCLEOTIDE SEQUENCE</scope>
    <source>
        <strain evidence="3">F7_m1001271B151109d0_201107</strain>
    </source>
</reference>
<organism evidence="3 4">
    <name type="scientific">Bacteroides ovatus</name>
    <dbReference type="NCBI Taxonomy" id="28116"/>
    <lineage>
        <taxon>Bacteria</taxon>
        <taxon>Pseudomonadati</taxon>
        <taxon>Bacteroidota</taxon>
        <taxon>Bacteroidia</taxon>
        <taxon>Bacteroidales</taxon>
        <taxon>Bacteroidaceae</taxon>
        <taxon>Bacteroides</taxon>
    </lineage>
</organism>
<dbReference type="GO" id="GO:0016747">
    <property type="term" value="F:acyltransferase activity, transferring groups other than amino-acyl groups"/>
    <property type="evidence" value="ECO:0007669"/>
    <property type="project" value="InterPro"/>
</dbReference>
<feature type="transmembrane region" description="Helical" evidence="1">
    <location>
        <begin position="197"/>
        <end position="215"/>
    </location>
</feature>
<evidence type="ECO:0000259" key="2">
    <source>
        <dbReference type="Pfam" id="PF01757"/>
    </source>
</evidence>
<feature type="domain" description="Acyltransferase 3" evidence="2">
    <location>
        <begin position="13"/>
        <end position="307"/>
    </location>
</feature>
<dbReference type="Proteomes" id="UP001214017">
    <property type="component" value="Unassembled WGS sequence"/>
</dbReference>
<gene>
    <name evidence="3" type="ORF">PO240_22345</name>
</gene>
<proteinExistence type="predicted"/>
<evidence type="ECO:0000313" key="4">
    <source>
        <dbReference type="Proteomes" id="UP001214017"/>
    </source>
</evidence>
<dbReference type="Pfam" id="PF01757">
    <property type="entry name" value="Acyl_transf_3"/>
    <property type="match status" value="1"/>
</dbReference>
<feature type="transmembrane region" description="Helical" evidence="1">
    <location>
        <begin position="170"/>
        <end position="190"/>
    </location>
</feature>
<feature type="transmembrane region" description="Helical" evidence="1">
    <location>
        <begin position="12"/>
        <end position="31"/>
    </location>
</feature>
<keyword evidence="1" id="KW-0472">Membrane</keyword>
<feature type="transmembrane region" description="Helical" evidence="1">
    <location>
        <begin position="120"/>
        <end position="140"/>
    </location>
</feature>
<dbReference type="AlphaFoldDB" id="A0AAP3WN08"/>
<feature type="transmembrane region" description="Helical" evidence="1">
    <location>
        <begin position="87"/>
        <end position="108"/>
    </location>
</feature>
<sequence>MNTVEVNLGKRNSSIELLRIVAMVTIVYFHFHARDFSLYVLGNERIQEKGLFLHTVLHHLGMLGVPCFMFVSGYYGIKFRENRFVDITFQCLFYALLTFAGCYAFCGYRNIQQLFFFNNWWFVLAYVVIYMLSSGLNYIIEILSAKKMLIMIILFYFMMMGSMFNKAATTNGLMTLLAIYFMARWIKIYFNERQKTYLIFIAIGLLIMKFLGIVVAFKTTHLGLLPYLSSYDNPMNIVCVGGMIIAVERFYFSSRIINYFANSTLAVYLLSESQIGQMIFKKLFVPYEGVHYSIVYFAASLIIYIICVGVDKIRILLTANIMYKLTINKDK</sequence>